<sequence>MALFFHVKLANFKGHNLLATDRNGKSDPYLKVNFDNNKHYKTKTIKKNLNPIWDDFEAEFDYDTVKPDRLAQKVLKVECYDHDRFGSDDKMGSHSIDLWSLATGPSHIDHLLREKGKPVGRLEYDVFMENYSEITIGLKNISTQILIGHYENNSADAFIEYFFSNKQENIQKSVVKRAQQNPEWDTVPEIIFQTTLKEIVSGTILISLKHSVRGGEDILLGDCEIFLKSILKPPFEKVMKYDIEEDLFSEGQKRATMKAELCYKHGVSGGAMLMENLPTPKDYPQKGMGGPPKVQKSKTAFMARPFSKMNHIGAKITLPVNQPTETTGQTQDTQDTQTQDTQTQETSNATVKPIVTPPINRPMNQTVDQSINQRLNSPLNQRGNNPLNPNFNRKFQPVLAPPQPTLQNSFVTQSPNSFQGSPLQNFANKSFNSLKQGLSQAFGGMNISQQNQYPQQKSIWKSISTTKSIWKSISTKKSIWKSISSTKPIWKSISSTKSIWKSIFSTKSIWKSIFSKSIWKSIWKSIFSKSIWKPIWKSIFSKSFTAYSYFSYC</sequence>
<dbReference type="EMBL" id="JAPDFW010000080">
    <property type="protein sequence ID" value="KAJ5072776.1"/>
    <property type="molecule type" value="Genomic_DNA"/>
</dbReference>
<evidence type="ECO:0000256" key="1">
    <source>
        <dbReference type="ARBA" id="ARBA00022723"/>
    </source>
</evidence>
<dbReference type="AlphaFoldDB" id="A0A9Q0RA99"/>
<comment type="caution">
    <text evidence="5">The sequence shown here is derived from an EMBL/GenBank/DDBJ whole genome shotgun (WGS) entry which is preliminary data.</text>
</comment>
<evidence type="ECO:0000256" key="3">
    <source>
        <dbReference type="SAM" id="MobiDB-lite"/>
    </source>
</evidence>
<dbReference type="SMART" id="SM00239">
    <property type="entry name" value="C2"/>
    <property type="match status" value="2"/>
</dbReference>
<dbReference type="SUPFAM" id="SSF49562">
    <property type="entry name" value="C2 domain (Calcium/lipid-binding domain, CaLB)"/>
    <property type="match status" value="2"/>
</dbReference>
<dbReference type="Gene3D" id="2.60.40.150">
    <property type="entry name" value="C2 domain"/>
    <property type="match status" value="2"/>
</dbReference>
<accession>A0A9Q0RA99</accession>
<dbReference type="InterPro" id="IPR035892">
    <property type="entry name" value="C2_domain_sf"/>
</dbReference>
<gene>
    <name evidence="5" type="ORF">M0811_09473</name>
</gene>
<feature type="domain" description="C2" evidence="4">
    <location>
        <begin position="1"/>
        <end position="112"/>
    </location>
</feature>
<feature type="compositionally biased region" description="Low complexity" evidence="3">
    <location>
        <begin position="324"/>
        <end position="346"/>
    </location>
</feature>
<keyword evidence="6" id="KW-1185">Reference proteome</keyword>
<dbReference type="PANTHER" id="PTHR45911">
    <property type="entry name" value="C2 DOMAIN-CONTAINING PROTEIN"/>
    <property type="match status" value="1"/>
</dbReference>
<dbReference type="InterPro" id="IPR000008">
    <property type="entry name" value="C2_dom"/>
</dbReference>
<name>A0A9Q0RA99_ANAIG</name>
<evidence type="ECO:0000313" key="5">
    <source>
        <dbReference type="EMBL" id="KAJ5072776.1"/>
    </source>
</evidence>
<evidence type="ECO:0000313" key="6">
    <source>
        <dbReference type="Proteomes" id="UP001149090"/>
    </source>
</evidence>
<protein>
    <submittedName>
        <fullName evidence="5">C2 domain-containing protein</fullName>
    </submittedName>
</protein>
<evidence type="ECO:0000259" key="4">
    <source>
        <dbReference type="PROSITE" id="PS50004"/>
    </source>
</evidence>
<evidence type="ECO:0000256" key="2">
    <source>
        <dbReference type="ARBA" id="ARBA00022837"/>
    </source>
</evidence>
<dbReference type="GO" id="GO:0046872">
    <property type="term" value="F:metal ion binding"/>
    <property type="evidence" value="ECO:0007669"/>
    <property type="project" value="UniProtKB-KW"/>
</dbReference>
<keyword evidence="2" id="KW-0106">Calcium</keyword>
<proteinExistence type="predicted"/>
<keyword evidence="1" id="KW-0479">Metal-binding</keyword>
<dbReference type="CDD" id="cd00030">
    <property type="entry name" value="C2"/>
    <property type="match status" value="1"/>
</dbReference>
<feature type="domain" description="C2" evidence="4">
    <location>
        <begin position="114"/>
        <end position="242"/>
    </location>
</feature>
<dbReference type="Pfam" id="PF00168">
    <property type="entry name" value="C2"/>
    <property type="match status" value="2"/>
</dbReference>
<organism evidence="5 6">
    <name type="scientific">Anaeramoeba ignava</name>
    <name type="common">Anaerobic marine amoeba</name>
    <dbReference type="NCBI Taxonomy" id="1746090"/>
    <lineage>
        <taxon>Eukaryota</taxon>
        <taxon>Metamonada</taxon>
        <taxon>Anaeramoebidae</taxon>
        <taxon>Anaeramoeba</taxon>
    </lineage>
</organism>
<dbReference type="Proteomes" id="UP001149090">
    <property type="component" value="Unassembled WGS sequence"/>
</dbReference>
<dbReference type="OrthoDB" id="67700at2759"/>
<feature type="region of interest" description="Disordered" evidence="3">
    <location>
        <begin position="320"/>
        <end position="348"/>
    </location>
</feature>
<dbReference type="PROSITE" id="PS50004">
    <property type="entry name" value="C2"/>
    <property type="match status" value="2"/>
</dbReference>
<reference evidence="5" key="1">
    <citation type="submission" date="2022-10" db="EMBL/GenBank/DDBJ databases">
        <title>Novel sulphate-reducing endosymbionts in the free-living metamonad Anaeramoeba.</title>
        <authorList>
            <person name="Jerlstrom-Hultqvist J."/>
            <person name="Cepicka I."/>
            <person name="Gallot-Lavallee L."/>
            <person name="Salas-Leiva D."/>
            <person name="Curtis B.A."/>
            <person name="Zahonova K."/>
            <person name="Pipaliya S."/>
            <person name="Dacks J."/>
            <person name="Roger A.J."/>
        </authorList>
    </citation>
    <scope>NUCLEOTIDE SEQUENCE</scope>
    <source>
        <strain evidence="5">BMAN</strain>
    </source>
</reference>